<name>L1I5C7_GUITC</name>
<feature type="compositionally biased region" description="Basic and acidic residues" evidence="1">
    <location>
        <begin position="318"/>
        <end position="346"/>
    </location>
</feature>
<dbReference type="GeneID" id="17288163"/>
<feature type="chain" id="PRO_5008769617" evidence="2">
    <location>
        <begin position="27"/>
        <end position="495"/>
    </location>
</feature>
<protein>
    <submittedName>
        <fullName evidence="3 4">Uncharacterized protein</fullName>
    </submittedName>
</protein>
<evidence type="ECO:0000313" key="4">
    <source>
        <dbReference type="EnsemblProtists" id="EKX31441"/>
    </source>
</evidence>
<feature type="compositionally biased region" description="Basic and acidic residues" evidence="1">
    <location>
        <begin position="185"/>
        <end position="213"/>
    </location>
</feature>
<sequence>MSHGKWLPAVLACAALVLITLHAVPARQSLLSRESTRKDLQEEAEYKKMWSRMDSADEATARKVDMLHKERYELGVGTRYASSHAASMFGGAPQRDRRAEELRRRFVKEVGEEEGRKVSLHAGRREGDEDERKSEDSFFDRLAGSKDAAHEAVEEEHARKERWLAAVKAHVKQAADRNHRRDMRYWDKLEREDRAKGSEHSSRIMSQQERKEFQEEEREIANSVNTHAQPNHAQEKTGAGETEGARQHVSRVVRAEQQVKHALSATRNVEDASQAPVDKKQLAAAPSHSDKLQDNGRGLAKKSRGHGGSLREEDGEEEARRDEEMKRREMREEKEVKQREQHEKQIMKHTRSSSLIKHRHIAIKDQLGDDLERFIDSRPGVKVSNNVDKLLRSNKIVNPQQEAVRKEVRQATQGSFNLVGLLDNLFYGTPLPRARRSEKFAGSEGGGRRGRGKEESVNQNLFGFFDDDKQHKKMKILRTRPAGFKQKYNVYKYIE</sequence>
<evidence type="ECO:0000256" key="2">
    <source>
        <dbReference type="SAM" id="SignalP"/>
    </source>
</evidence>
<keyword evidence="5" id="KW-1185">Reference proteome</keyword>
<dbReference type="KEGG" id="gtt:GUITHDRAFT_122373"/>
<proteinExistence type="predicted"/>
<evidence type="ECO:0000313" key="5">
    <source>
        <dbReference type="Proteomes" id="UP000011087"/>
    </source>
</evidence>
<reference evidence="4" key="3">
    <citation type="submission" date="2016-03" db="UniProtKB">
        <authorList>
            <consortium name="EnsemblProtists"/>
        </authorList>
    </citation>
    <scope>IDENTIFICATION</scope>
</reference>
<reference evidence="5" key="2">
    <citation type="submission" date="2012-11" db="EMBL/GenBank/DDBJ databases">
        <authorList>
            <person name="Kuo A."/>
            <person name="Curtis B.A."/>
            <person name="Tanifuji G."/>
            <person name="Burki F."/>
            <person name="Gruber A."/>
            <person name="Irimia M."/>
            <person name="Maruyama S."/>
            <person name="Arias M.C."/>
            <person name="Ball S.G."/>
            <person name="Gile G.H."/>
            <person name="Hirakawa Y."/>
            <person name="Hopkins J.F."/>
            <person name="Rensing S.A."/>
            <person name="Schmutz J."/>
            <person name="Symeonidi A."/>
            <person name="Elias M."/>
            <person name="Eveleigh R.J."/>
            <person name="Herman E.K."/>
            <person name="Klute M.J."/>
            <person name="Nakayama T."/>
            <person name="Obornik M."/>
            <person name="Reyes-Prieto A."/>
            <person name="Armbrust E.V."/>
            <person name="Aves S.J."/>
            <person name="Beiko R.G."/>
            <person name="Coutinho P."/>
            <person name="Dacks J.B."/>
            <person name="Durnford D.G."/>
            <person name="Fast N.M."/>
            <person name="Green B.R."/>
            <person name="Grisdale C."/>
            <person name="Hempe F."/>
            <person name="Henrissat B."/>
            <person name="Hoppner M.P."/>
            <person name="Ishida K.-I."/>
            <person name="Kim E."/>
            <person name="Koreny L."/>
            <person name="Kroth P.G."/>
            <person name="Liu Y."/>
            <person name="Malik S.-B."/>
            <person name="Maier U.G."/>
            <person name="McRose D."/>
            <person name="Mock T."/>
            <person name="Neilson J.A."/>
            <person name="Onodera N.T."/>
            <person name="Poole A.M."/>
            <person name="Pritham E.J."/>
            <person name="Richards T.A."/>
            <person name="Rocap G."/>
            <person name="Roy S.W."/>
            <person name="Sarai C."/>
            <person name="Schaack S."/>
            <person name="Shirato S."/>
            <person name="Slamovits C.H."/>
            <person name="Spencer D.F."/>
            <person name="Suzuki S."/>
            <person name="Worden A.Z."/>
            <person name="Zauner S."/>
            <person name="Barry K."/>
            <person name="Bell C."/>
            <person name="Bharti A.K."/>
            <person name="Crow J.A."/>
            <person name="Grimwood J."/>
            <person name="Kramer R."/>
            <person name="Lindquist E."/>
            <person name="Lucas S."/>
            <person name="Salamov A."/>
            <person name="McFadden G.I."/>
            <person name="Lane C.E."/>
            <person name="Keeling P.J."/>
            <person name="Gray M.W."/>
            <person name="Grigoriev I.V."/>
            <person name="Archibald J.M."/>
        </authorList>
    </citation>
    <scope>NUCLEOTIDE SEQUENCE</scope>
    <source>
        <strain evidence="5">CCMP2712</strain>
    </source>
</reference>
<dbReference type="EMBL" id="JH993281">
    <property type="protein sequence ID" value="EKX31441.1"/>
    <property type="molecule type" value="Genomic_DNA"/>
</dbReference>
<organism evidence="3">
    <name type="scientific">Guillardia theta (strain CCMP2712)</name>
    <name type="common">Cryptophyte</name>
    <dbReference type="NCBI Taxonomy" id="905079"/>
    <lineage>
        <taxon>Eukaryota</taxon>
        <taxon>Cryptophyceae</taxon>
        <taxon>Pyrenomonadales</taxon>
        <taxon>Geminigeraceae</taxon>
        <taxon>Guillardia</taxon>
    </lineage>
</organism>
<dbReference type="Proteomes" id="UP000011087">
    <property type="component" value="Unassembled WGS sequence"/>
</dbReference>
<accession>L1I5C7</accession>
<feature type="signal peptide" evidence="2">
    <location>
        <begin position="1"/>
        <end position="26"/>
    </location>
</feature>
<evidence type="ECO:0000256" key="1">
    <source>
        <dbReference type="SAM" id="MobiDB-lite"/>
    </source>
</evidence>
<keyword evidence="2" id="KW-0732">Signal</keyword>
<dbReference type="PaxDb" id="55529-EKX31441"/>
<feature type="region of interest" description="Disordered" evidence="1">
    <location>
        <begin position="113"/>
        <end position="137"/>
    </location>
</feature>
<gene>
    <name evidence="3" type="ORF">GUITHDRAFT_122373</name>
</gene>
<dbReference type="EnsemblProtists" id="EKX31441">
    <property type="protein sequence ID" value="EKX31441"/>
    <property type="gene ID" value="GUITHDRAFT_122373"/>
</dbReference>
<feature type="region of interest" description="Disordered" evidence="1">
    <location>
        <begin position="185"/>
        <end position="355"/>
    </location>
</feature>
<dbReference type="HOGENOM" id="CLU_551487_0_0_1"/>
<evidence type="ECO:0000313" key="3">
    <source>
        <dbReference type="EMBL" id="EKX31441.1"/>
    </source>
</evidence>
<dbReference type="OMA" id="KSREMHP"/>
<reference evidence="3 5" key="1">
    <citation type="journal article" date="2012" name="Nature">
        <title>Algal genomes reveal evolutionary mosaicism and the fate of nucleomorphs.</title>
        <authorList>
            <consortium name="DOE Joint Genome Institute"/>
            <person name="Curtis B.A."/>
            <person name="Tanifuji G."/>
            <person name="Burki F."/>
            <person name="Gruber A."/>
            <person name="Irimia M."/>
            <person name="Maruyama S."/>
            <person name="Arias M.C."/>
            <person name="Ball S.G."/>
            <person name="Gile G.H."/>
            <person name="Hirakawa Y."/>
            <person name="Hopkins J.F."/>
            <person name="Kuo A."/>
            <person name="Rensing S.A."/>
            <person name="Schmutz J."/>
            <person name="Symeonidi A."/>
            <person name="Elias M."/>
            <person name="Eveleigh R.J."/>
            <person name="Herman E.K."/>
            <person name="Klute M.J."/>
            <person name="Nakayama T."/>
            <person name="Obornik M."/>
            <person name="Reyes-Prieto A."/>
            <person name="Armbrust E.V."/>
            <person name="Aves S.J."/>
            <person name="Beiko R.G."/>
            <person name="Coutinho P."/>
            <person name="Dacks J.B."/>
            <person name="Durnford D.G."/>
            <person name="Fast N.M."/>
            <person name="Green B.R."/>
            <person name="Grisdale C.J."/>
            <person name="Hempel F."/>
            <person name="Henrissat B."/>
            <person name="Hoppner M.P."/>
            <person name="Ishida K."/>
            <person name="Kim E."/>
            <person name="Koreny L."/>
            <person name="Kroth P.G."/>
            <person name="Liu Y."/>
            <person name="Malik S.B."/>
            <person name="Maier U.G."/>
            <person name="McRose D."/>
            <person name="Mock T."/>
            <person name="Neilson J.A."/>
            <person name="Onodera N.T."/>
            <person name="Poole A.M."/>
            <person name="Pritham E.J."/>
            <person name="Richards T.A."/>
            <person name="Rocap G."/>
            <person name="Roy S.W."/>
            <person name="Sarai C."/>
            <person name="Schaack S."/>
            <person name="Shirato S."/>
            <person name="Slamovits C.H."/>
            <person name="Spencer D.F."/>
            <person name="Suzuki S."/>
            <person name="Worden A.Z."/>
            <person name="Zauner S."/>
            <person name="Barry K."/>
            <person name="Bell C."/>
            <person name="Bharti A.K."/>
            <person name="Crow J.A."/>
            <person name="Grimwood J."/>
            <person name="Kramer R."/>
            <person name="Lindquist E."/>
            <person name="Lucas S."/>
            <person name="Salamov A."/>
            <person name="McFadden G.I."/>
            <person name="Lane C.E."/>
            <person name="Keeling P.J."/>
            <person name="Gray M.W."/>
            <person name="Grigoriev I.V."/>
            <person name="Archibald J.M."/>
        </authorList>
    </citation>
    <scope>NUCLEOTIDE SEQUENCE</scope>
    <source>
        <strain evidence="3 5">CCMP2712</strain>
    </source>
</reference>
<feature type="compositionally biased region" description="Polar residues" evidence="1">
    <location>
        <begin position="222"/>
        <end position="232"/>
    </location>
</feature>
<dbReference type="AlphaFoldDB" id="L1I5C7"/>
<dbReference type="RefSeq" id="XP_005818421.1">
    <property type="nucleotide sequence ID" value="XM_005818364.1"/>
</dbReference>